<dbReference type="SUPFAM" id="SSF56712">
    <property type="entry name" value="Prokaryotic type I DNA topoisomerase"/>
    <property type="match status" value="1"/>
</dbReference>
<name>A0A6J6ED14_9ZZZZ</name>
<keyword evidence="8" id="KW-0413">Isomerase</keyword>
<dbReference type="Pfam" id="PF01131">
    <property type="entry name" value="Topoisom_bac"/>
    <property type="match status" value="1"/>
</dbReference>
<dbReference type="PRINTS" id="PR00417">
    <property type="entry name" value="PRTPISMRASEI"/>
</dbReference>
<dbReference type="PROSITE" id="PS00396">
    <property type="entry name" value="TOPO_IA_1"/>
    <property type="match status" value="1"/>
</dbReference>
<dbReference type="Gene3D" id="3.40.50.140">
    <property type="match status" value="1"/>
</dbReference>
<evidence type="ECO:0000256" key="2">
    <source>
        <dbReference type="ARBA" id="ARBA00009446"/>
    </source>
</evidence>
<keyword evidence="7" id="KW-0238">DNA-binding</keyword>
<dbReference type="EC" id="5.6.2.1" evidence="3"/>
<dbReference type="InterPro" id="IPR013497">
    <property type="entry name" value="Topo_IA_cen"/>
</dbReference>
<evidence type="ECO:0000256" key="6">
    <source>
        <dbReference type="ARBA" id="ARBA00023029"/>
    </source>
</evidence>
<feature type="domain" description="Topo IA-type catalytic" evidence="11">
    <location>
        <begin position="133"/>
        <end position="575"/>
    </location>
</feature>
<dbReference type="Gene3D" id="2.70.20.10">
    <property type="entry name" value="Topoisomerase I, domain 3"/>
    <property type="match status" value="1"/>
</dbReference>
<keyword evidence="6" id="KW-0799">Topoisomerase</keyword>
<dbReference type="GO" id="GO:0006265">
    <property type="term" value="P:DNA topological change"/>
    <property type="evidence" value="ECO:0007669"/>
    <property type="project" value="InterPro"/>
</dbReference>
<dbReference type="GO" id="GO:0046872">
    <property type="term" value="F:metal ion binding"/>
    <property type="evidence" value="ECO:0007669"/>
    <property type="project" value="UniProtKB-KW"/>
</dbReference>
<dbReference type="NCBIfam" id="TIGR01051">
    <property type="entry name" value="topA_bact"/>
    <property type="match status" value="1"/>
</dbReference>
<dbReference type="PANTHER" id="PTHR42785">
    <property type="entry name" value="DNA TOPOISOMERASE, TYPE IA, CORE"/>
    <property type="match status" value="1"/>
</dbReference>
<dbReference type="EMBL" id="CAEZTT010000032">
    <property type="protein sequence ID" value="CAB4573155.1"/>
    <property type="molecule type" value="Genomic_DNA"/>
</dbReference>
<dbReference type="InterPro" id="IPR034149">
    <property type="entry name" value="TOPRIM_TopoI"/>
</dbReference>
<sequence>MSKAGSGNKLVIVESPAKAKTIEGYLGEGFTVAASVGHIRDLRGSGLAVDVDNDFAPTYEVDDSKKPKIAELKKLLKNADELLLATDEDREGEAIAWHLVEALEPKIPYRRMVFNEITKDAIRGALDTTRDLDRKLIDAQESRRIIDRLYGYEVSPVLWRKVQPGSSAGRVQSVATRLVVEKERERIAFKSAVYWDISAIMMPGNFKAKLLEVDKVRIASGNDFDETGKLNRTDRVVLDETQTNQLVNDLAGATFTVASVTEEPRTFKPPAPFMTSTLQRTASSKMGWGSRRTMQIAQGLYERGYITYMRTDSTSLSEQATTAAQTQAREIFGAENVADAPRKYANKVKNAQEAHEAIRPAGAVFRTPAELQGEIRGDEFALYELIWRRTLASQMADALGFNTQVRLETTAASAQLVFSASGTVITRPGFKAALDEVKEDLTDEEDTAVLPPLAVGNKLTAAELTADGHSTKPPARYSEASLVKELEERGIGRPSTYASIIETIVAREYVRRVGKALVPTWLGFAVTRLLEGHFGRLVDYDFTAAMEEELDQIANGELDRLFVLRSFYFGDNNLQFPGLHPLLASAGEIDARANSTIAIEGTDITVRVGRYGPYVERGEERGSIPPDMAPDELTAEVAERLLQQKSDERELGINPATSRMIVAKAGRFGPYVTEVMPEDSDEKAPTASLFKSMDLGTLSVEQAIELLSLPRTVGIDPELNLPIEARNGKFGPYLTRGKDSRSLASEEEIFTINLEQALAIYAQPKTRRGAQPKAPLKELGIDPNSEALITLREGRFGLYVTDGETNASLRSGDSVESIDHERAVELLSIRRAAGPAKKRTKKATKKAVKKTAKPAKKAVKKATKKPTKKAKSVADAQTVDLTELEAPAPQV</sequence>
<dbReference type="GO" id="GO:0003917">
    <property type="term" value="F:DNA topoisomerase type I (single strand cut, ATP-independent) activity"/>
    <property type="evidence" value="ECO:0007669"/>
    <property type="project" value="UniProtKB-EC"/>
</dbReference>
<dbReference type="SMART" id="SM00436">
    <property type="entry name" value="TOP1Bc"/>
    <property type="match status" value="1"/>
</dbReference>
<dbReference type="InterPro" id="IPR013826">
    <property type="entry name" value="Topo_IA_cen_sub3"/>
</dbReference>
<dbReference type="InterPro" id="IPR005733">
    <property type="entry name" value="TopoI_bac-type"/>
</dbReference>
<dbReference type="PROSITE" id="PS50880">
    <property type="entry name" value="TOPRIM"/>
    <property type="match status" value="1"/>
</dbReference>
<reference evidence="12" key="1">
    <citation type="submission" date="2020-05" db="EMBL/GenBank/DDBJ databases">
        <authorList>
            <person name="Chiriac C."/>
            <person name="Salcher M."/>
            <person name="Ghai R."/>
            <person name="Kavagutti S V."/>
        </authorList>
    </citation>
    <scope>NUCLEOTIDE SEQUENCE</scope>
</reference>
<keyword evidence="4" id="KW-0479">Metal-binding</keyword>
<evidence type="ECO:0000256" key="4">
    <source>
        <dbReference type="ARBA" id="ARBA00022723"/>
    </source>
</evidence>
<dbReference type="InterPro" id="IPR003602">
    <property type="entry name" value="Topo_IA_DNA-bd_dom"/>
</dbReference>
<comment type="similarity">
    <text evidence="2">Belongs to the type IA topoisomerase family.</text>
</comment>
<evidence type="ECO:0000256" key="8">
    <source>
        <dbReference type="ARBA" id="ARBA00023235"/>
    </source>
</evidence>
<dbReference type="InterPro" id="IPR028612">
    <property type="entry name" value="Topoisom_1_IA"/>
</dbReference>
<evidence type="ECO:0000256" key="9">
    <source>
        <dbReference type="SAM" id="MobiDB-lite"/>
    </source>
</evidence>
<dbReference type="InterPro" id="IPR013824">
    <property type="entry name" value="Topo_IA_cen_sub1"/>
</dbReference>
<gene>
    <name evidence="12" type="ORF">UFOPK1726_00410</name>
</gene>
<dbReference type="Gene3D" id="1.10.460.10">
    <property type="entry name" value="Topoisomerase I, domain 2"/>
    <property type="match status" value="1"/>
</dbReference>
<dbReference type="InterPro" id="IPR003601">
    <property type="entry name" value="Topo_IA_2"/>
</dbReference>
<dbReference type="Gene3D" id="1.10.290.10">
    <property type="entry name" value="Topoisomerase I, domain 4"/>
    <property type="match status" value="1"/>
</dbReference>
<dbReference type="HAMAP" id="MF_00952">
    <property type="entry name" value="Topoisom_1_prok"/>
    <property type="match status" value="1"/>
</dbReference>
<dbReference type="InterPro" id="IPR000380">
    <property type="entry name" value="Topo_IA"/>
</dbReference>
<proteinExistence type="inferred from homology"/>
<evidence type="ECO:0000256" key="5">
    <source>
        <dbReference type="ARBA" id="ARBA00022842"/>
    </source>
</evidence>
<keyword evidence="5" id="KW-0460">Magnesium</keyword>
<evidence type="ECO:0000256" key="1">
    <source>
        <dbReference type="ARBA" id="ARBA00000213"/>
    </source>
</evidence>
<evidence type="ECO:0000259" key="11">
    <source>
        <dbReference type="PROSITE" id="PS52039"/>
    </source>
</evidence>
<organism evidence="12">
    <name type="scientific">freshwater metagenome</name>
    <dbReference type="NCBI Taxonomy" id="449393"/>
    <lineage>
        <taxon>unclassified sequences</taxon>
        <taxon>metagenomes</taxon>
        <taxon>ecological metagenomes</taxon>
    </lineage>
</organism>
<evidence type="ECO:0000259" key="10">
    <source>
        <dbReference type="PROSITE" id="PS50880"/>
    </source>
</evidence>
<dbReference type="PANTHER" id="PTHR42785:SF1">
    <property type="entry name" value="DNA TOPOISOMERASE"/>
    <property type="match status" value="1"/>
</dbReference>
<dbReference type="InterPro" id="IPR006171">
    <property type="entry name" value="TOPRIM_dom"/>
</dbReference>
<accession>A0A6J6ED14</accession>
<feature type="compositionally biased region" description="Basic residues" evidence="9">
    <location>
        <begin position="836"/>
        <end position="871"/>
    </location>
</feature>
<dbReference type="InterPro" id="IPR013825">
    <property type="entry name" value="Topo_IA_cen_sub2"/>
</dbReference>
<evidence type="ECO:0000313" key="12">
    <source>
        <dbReference type="EMBL" id="CAB4573155.1"/>
    </source>
</evidence>
<dbReference type="InterPro" id="IPR025589">
    <property type="entry name" value="Toprim_C_rpt"/>
</dbReference>
<dbReference type="InterPro" id="IPR023405">
    <property type="entry name" value="Topo_IA_core_domain"/>
</dbReference>
<dbReference type="Pfam" id="PF13368">
    <property type="entry name" value="Toprim_C_rpt"/>
    <property type="match status" value="4"/>
</dbReference>
<dbReference type="InterPro" id="IPR023406">
    <property type="entry name" value="Topo_IA_AS"/>
</dbReference>
<dbReference type="CDD" id="cd00186">
    <property type="entry name" value="TOP1Ac"/>
    <property type="match status" value="1"/>
</dbReference>
<dbReference type="SMART" id="SM00493">
    <property type="entry name" value="TOPRIM"/>
    <property type="match status" value="1"/>
</dbReference>
<dbReference type="CDD" id="cd03363">
    <property type="entry name" value="TOPRIM_TopoIA_TopoI"/>
    <property type="match status" value="1"/>
</dbReference>
<protein>
    <recommendedName>
        <fullName evidence="3">DNA topoisomerase</fullName>
        <ecNumber evidence="3">5.6.2.1</ecNumber>
    </recommendedName>
</protein>
<dbReference type="PROSITE" id="PS52039">
    <property type="entry name" value="TOPO_IA_2"/>
    <property type="match status" value="1"/>
</dbReference>
<dbReference type="Pfam" id="PF01751">
    <property type="entry name" value="Toprim"/>
    <property type="match status" value="1"/>
</dbReference>
<dbReference type="SMART" id="SM00437">
    <property type="entry name" value="TOP1Ac"/>
    <property type="match status" value="1"/>
</dbReference>
<evidence type="ECO:0000256" key="7">
    <source>
        <dbReference type="ARBA" id="ARBA00023125"/>
    </source>
</evidence>
<evidence type="ECO:0000256" key="3">
    <source>
        <dbReference type="ARBA" id="ARBA00012891"/>
    </source>
</evidence>
<dbReference type="GO" id="GO:0003677">
    <property type="term" value="F:DNA binding"/>
    <property type="evidence" value="ECO:0007669"/>
    <property type="project" value="UniProtKB-KW"/>
</dbReference>
<dbReference type="AlphaFoldDB" id="A0A6J6ED14"/>
<feature type="region of interest" description="Disordered" evidence="9">
    <location>
        <begin position="833"/>
        <end position="891"/>
    </location>
</feature>
<feature type="domain" description="Toprim" evidence="10">
    <location>
        <begin position="8"/>
        <end position="118"/>
    </location>
</feature>
<comment type="catalytic activity">
    <reaction evidence="1">
        <text>ATP-independent breakage of single-stranded DNA, followed by passage and rejoining.</text>
        <dbReference type="EC" id="5.6.2.1"/>
    </reaction>
</comment>